<gene>
    <name evidence="2" type="ORF">SDC9_119415</name>
</gene>
<sequence>MDYPGGVITGVPRKVRGESKRKAETNVTGTMRSALRETGS</sequence>
<organism evidence="2">
    <name type="scientific">bioreactor metagenome</name>
    <dbReference type="NCBI Taxonomy" id="1076179"/>
    <lineage>
        <taxon>unclassified sequences</taxon>
        <taxon>metagenomes</taxon>
        <taxon>ecological metagenomes</taxon>
    </lineage>
</organism>
<evidence type="ECO:0000313" key="2">
    <source>
        <dbReference type="EMBL" id="MPM72439.1"/>
    </source>
</evidence>
<reference evidence="2" key="1">
    <citation type="submission" date="2019-08" db="EMBL/GenBank/DDBJ databases">
        <authorList>
            <person name="Kucharzyk K."/>
            <person name="Murdoch R.W."/>
            <person name="Higgins S."/>
            <person name="Loffler F."/>
        </authorList>
    </citation>
    <scope>NUCLEOTIDE SEQUENCE</scope>
</reference>
<feature type="region of interest" description="Disordered" evidence="1">
    <location>
        <begin position="1"/>
        <end position="40"/>
    </location>
</feature>
<name>A0A645C479_9ZZZZ</name>
<proteinExistence type="predicted"/>
<protein>
    <submittedName>
        <fullName evidence="2">Uncharacterized protein</fullName>
    </submittedName>
</protein>
<feature type="compositionally biased region" description="Basic and acidic residues" evidence="1">
    <location>
        <begin position="15"/>
        <end position="24"/>
    </location>
</feature>
<dbReference type="EMBL" id="VSSQ01024750">
    <property type="protein sequence ID" value="MPM72439.1"/>
    <property type="molecule type" value="Genomic_DNA"/>
</dbReference>
<accession>A0A645C479</accession>
<dbReference type="AlphaFoldDB" id="A0A645C479"/>
<comment type="caution">
    <text evidence="2">The sequence shown here is derived from an EMBL/GenBank/DDBJ whole genome shotgun (WGS) entry which is preliminary data.</text>
</comment>
<evidence type="ECO:0000256" key="1">
    <source>
        <dbReference type="SAM" id="MobiDB-lite"/>
    </source>
</evidence>